<keyword evidence="4" id="KW-0997">Cell inner membrane</keyword>
<evidence type="ECO:0000256" key="3">
    <source>
        <dbReference type="ARBA" id="ARBA00022475"/>
    </source>
</evidence>
<keyword evidence="5 18" id="KW-0121">Carboxypeptidase</keyword>
<evidence type="ECO:0000256" key="14">
    <source>
        <dbReference type="SAM" id="MobiDB-lite"/>
    </source>
</evidence>
<evidence type="ECO:0000256" key="4">
    <source>
        <dbReference type="ARBA" id="ARBA00022519"/>
    </source>
</evidence>
<evidence type="ECO:0000256" key="7">
    <source>
        <dbReference type="ARBA" id="ARBA00022692"/>
    </source>
</evidence>
<keyword evidence="10" id="KW-0573">Peptidoglycan synthesis</keyword>
<evidence type="ECO:0000259" key="16">
    <source>
        <dbReference type="Pfam" id="PF00905"/>
    </source>
</evidence>
<evidence type="ECO:0000256" key="12">
    <source>
        <dbReference type="ARBA" id="ARBA00023136"/>
    </source>
</evidence>
<dbReference type="GO" id="GO:0009002">
    <property type="term" value="F:serine-type D-Ala-D-Ala carboxypeptidase activity"/>
    <property type="evidence" value="ECO:0007669"/>
    <property type="project" value="UniProtKB-EC"/>
</dbReference>
<comment type="caution">
    <text evidence="18">The sequence shown here is derived from an EMBL/GenBank/DDBJ whole genome shotgun (WGS) entry which is preliminary data.</text>
</comment>
<dbReference type="InterPro" id="IPR050515">
    <property type="entry name" value="Beta-lactam/transpept"/>
</dbReference>
<feature type="region of interest" description="Disordered" evidence="14">
    <location>
        <begin position="630"/>
        <end position="654"/>
    </location>
</feature>
<dbReference type="SUPFAM" id="SSF56601">
    <property type="entry name" value="beta-lactamase/transpeptidase-like"/>
    <property type="match status" value="1"/>
</dbReference>
<keyword evidence="11 15" id="KW-1133">Transmembrane helix</keyword>
<dbReference type="PANTHER" id="PTHR30627">
    <property type="entry name" value="PEPTIDOGLYCAN D,D-TRANSPEPTIDASE"/>
    <property type="match status" value="1"/>
</dbReference>
<evidence type="ECO:0000256" key="8">
    <source>
        <dbReference type="ARBA" id="ARBA00022801"/>
    </source>
</evidence>
<dbReference type="EMBL" id="JABWMH010000002">
    <property type="protein sequence ID" value="NVD27701.1"/>
    <property type="molecule type" value="Genomic_DNA"/>
</dbReference>
<keyword evidence="6" id="KW-0645">Protease</keyword>
<dbReference type="Gene3D" id="3.90.1310.10">
    <property type="entry name" value="Penicillin-binding protein 2a (Domain 2)"/>
    <property type="match status" value="1"/>
</dbReference>
<evidence type="ECO:0000256" key="15">
    <source>
        <dbReference type="SAM" id="Phobius"/>
    </source>
</evidence>
<feature type="domain" description="Penicillin-binding protein transpeptidase" evidence="16">
    <location>
        <begin position="267"/>
        <end position="588"/>
    </location>
</feature>
<keyword evidence="7 15" id="KW-0812">Transmembrane</keyword>
<keyword evidence="13" id="KW-0961">Cell wall biogenesis/degradation</keyword>
<accession>A0ABX2N290</accession>
<dbReference type="InterPro" id="IPR036138">
    <property type="entry name" value="PBP_dimer_sf"/>
</dbReference>
<protein>
    <submittedName>
        <fullName evidence="18">Penicillin-binding protein 2</fullName>
        <ecNumber evidence="18">3.4.16.4</ecNumber>
    </submittedName>
</protein>
<dbReference type="NCBIfam" id="TIGR03423">
    <property type="entry name" value="pbp2_mrdA"/>
    <property type="match status" value="1"/>
</dbReference>
<evidence type="ECO:0000256" key="13">
    <source>
        <dbReference type="ARBA" id="ARBA00023316"/>
    </source>
</evidence>
<dbReference type="RefSeq" id="WP_176279197.1">
    <property type="nucleotide sequence ID" value="NZ_JABWMH010000002.1"/>
</dbReference>
<dbReference type="Gene3D" id="3.30.1390.30">
    <property type="entry name" value="Penicillin-binding protein 2a, domain 3"/>
    <property type="match status" value="1"/>
</dbReference>
<dbReference type="EC" id="3.4.16.4" evidence="18"/>
<sequence>MKSAKTISSAMQTLTFSRRATVVGGLQIGVGVLLAGRMAYISVAENERYKLLSESNRVNLTLVPPRRGWLIDRNGKPIANNKTDFRVDIIPDRLRDKKKTVATLAELLALDAEDLERINRELEQASSFQPVQVATGLDWEAYAAVSVRLPDLPGVSPRQGFSRNYPSGPAIGHLVGYVGTASAEEYKEKPDPILITPGYKIGKDGLEKIFEDRLQGKPGAKRVEVTARGKIVRELRTRADVPGKAMQLTLDIDLQEYAARRLGTQSGSVVVMDCESGDILTMTSMPSFDPNSFSDGIGVTEYGMLREDDHVPLLDKSLKSLFPPGSTVKPMVALAFLEAGLSPDESVNCNGGLQVGNRRFRCWKRGGHGRVDMAKGIYQSCDVYFYHFAQKIGINPIALMANRLGLGQKYPIPVPSQFYGTVPDPAWLRKKYDREWQAYDTVNTTIGQGYMLVNPTQLAVMSARIATGKNVIPRLIMNQKKPVMETLNIDPEHLLYVHEAMSDVVNGPGTAGRARLPLENVKMAGKTGTAQVVNLDYGRGGNDVAWKYRDHGLFVCFAPYDNPRYAAAVVIEHGGGSGAAYPVARDVLTFLYDREKAMDVLTGLEKSWGGTIQERMDTKMAAYRSKKQLEKAIAEGTAPPPPAASDAAETGGGD</sequence>
<reference evidence="18 19" key="1">
    <citation type="submission" date="2020-06" db="EMBL/GenBank/DDBJ databases">
        <authorList>
            <person name="Kim S.-J."/>
            <person name="Park S.-J."/>
        </authorList>
    </citation>
    <scope>NUCLEOTIDE SEQUENCE [LARGE SCALE GENOMIC DNA]</scope>
    <source>
        <strain evidence="18 19">SW-151</strain>
    </source>
</reference>
<evidence type="ECO:0000256" key="9">
    <source>
        <dbReference type="ARBA" id="ARBA00022960"/>
    </source>
</evidence>
<evidence type="ECO:0000313" key="19">
    <source>
        <dbReference type="Proteomes" id="UP000652427"/>
    </source>
</evidence>
<keyword evidence="9" id="KW-0133">Cell shape</keyword>
<dbReference type="InterPro" id="IPR012338">
    <property type="entry name" value="Beta-lactam/transpept-like"/>
</dbReference>
<keyword evidence="8 18" id="KW-0378">Hydrolase</keyword>
<keyword evidence="19" id="KW-1185">Reference proteome</keyword>
<evidence type="ECO:0000256" key="1">
    <source>
        <dbReference type="ARBA" id="ARBA00004167"/>
    </source>
</evidence>
<dbReference type="SUPFAM" id="SSF56519">
    <property type="entry name" value="Penicillin binding protein dimerisation domain"/>
    <property type="match status" value="1"/>
</dbReference>
<evidence type="ECO:0000256" key="2">
    <source>
        <dbReference type="ARBA" id="ARBA00004236"/>
    </source>
</evidence>
<gene>
    <name evidence="18" type="primary">mrdA</name>
    <name evidence="18" type="ORF">HUO14_07280</name>
</gene>
<name>A0ABX2N290_9SPHN</name>
<dbReference type="Gene3D" id="3.40.710.10">
    <property type="entry name" value="DD-peptidase/beta-lactamase superfamily"/>
    <property type="match status" value="1"/>
</dbReference>
<evidence type="ECO:0000256" key="5">
    <source>
        <dbReference type="ARBA" id="ARBA00022645"/>
    </source>
</evidence>
<dbReference type="InterPro" id="IPR017790">
    <property type="entry name" value="Penicillin-binding_protein_2"/>
</dbReference>
<evidence type="ECO:0000256" key="11">
    <source>
        <dbReference type="ARBA" id="ARBA00022989"/>
    </source>
</evidence>
<proteinExistence type="predicted"/>
<dbReference type="Proteomes" id="UP000652427">
    <property type="component" value="Unassembled WGS sequence"/>
</dbReference>
<dbReference type="PANTHER" id="PTHR30627:SF2">
    <property type="entry name" value="PEPTIDOGLYCAN D,D-TRANSPEPTIDASE MRDA"/>
    <property type="match status" value="1"/>
</dbReference>
<comment type="subcellular location">
    <subcellularLocation>
        <location evidence="2">Cell membrane</location>
    </subcellularLocation>
    <subcellularLocation>
        <location evidence="1">Membrane</location>
        <topology evidence="1">Single-pass membrane protein</topology>
    </subcellularLocation>
</comment>
<keyword evidence="12 15" id="KW-0472">Membrane</keyword>
<evidence type="ECO:0000256" key="10">
    <source>
        <dbReference type="ARBA" id="ARBA00022984"/>
    </source>
</evidence>
<organism evidence="18 19">
    <name type="scientific">Parasphingorhabdus flavimaris</name>
    <dbReference type="NCBI Taxonomy" id="266812"/>
    <lineage>
        <taxon>Bacteria</taxon>
        <taxon>Pseudomonadati</taxon>
        <taxon>Pseudomonadota</taxon>
        <taxon>Alphaproteobacteria</taxon>
        <taxon>Sphingomonadales</taxon>
        <taxon>Sphingomonadaceae</taxon>
        <taxon>Parasphingorhabdus</taxon>
    </lineage>
</organism>
<evidence type="ECO:0000256" key="6">
    <source>
        <dbReference type="ARBA" id="ARBA00022670"/>
    </source>
</evidence>
<feature type="domain" description="Penicillin-binding protein dimerisation" evidence="17">
    <location>
        <begin position="63"/>
        <end position="235"/>
    </location>
</feature>
<dbReference type="Pfam" id="PF03717">
    <property type="entry name" value="PBP_dimer"/>
    <property type="match status" value="1"/>
</dbReference>
<dbReference type="InterPro" id="IPR005311">
    <property type="entry name" value="PBP_dimer"/>
</dbReference>
<evidence type="ECO:0000313" key="18">
    <source>
        <dbReference type="EMBL" id="NVD27701.1"/>
    </source>
</evidence>
<feature type="transmembrane region" description="Helical" evidence="15">
    <location>
        <begin position="20"/>
        <end position="40"/>
    </location>
</feature>
<dbReference type="InterPro" id="IPR001460">
    <property type="entry name" value="PCN-bd_Tpept"/>
</dbReference>
<evidence type="ECO:0000259" key="17">
    <source>
        <dbReference type="Pfam" id="PF03717"/>
    </source>
</evidence>
<dbReference type="Pfam" id="PF00905">
    <property type="entry name" value="Transpeptidase"/>
    <property type="match status" value="1"/>
</dbReference>
<keyword evidence="3" id="KW-1003">Cell membrane</keyword>